<keyword evidence="2" id="KW-1185">Reference proteome</keyword>
<dbReference type="AlphaFoldDB" id="A0A5J4YJS1"/>
<protein>
    <recommendedName>
        <fullName evidence="3">Hemerythrin-like domain-containing protein</fullName>
    </recommendedName>
</protein>
<evidence type="ECO:0000313" key="2">
    <source>
        <dbReference type="Proteomes" id="UP000324585"/>
    </source>
</evidence>
<gene>
    <name evidence="1" type="ORF">FVE85_9706</name>
</gene>
<dbReference type="EMBL" id="VRMN01000012">
    <property type="protein sequence ID" value="KAA8491659.1"/>
    <property type="molecule type" value="Genomic_DNA"/>
</dbReference>
<name>A0A5J4YJS1_PORPP</name>
<organism evidence="1 2">
    <name type="scientific">Porphyridium purpureum</name>
    <name type="common">Red alga</name>
    <name type="synonym">Porphyridium cruentum</name>
    <dbReference type="NCBI Taxonomy" id="35688"/>
    <lineage>
        <taxon>Eukaryota</taxon>
        <taxon>Rhodophyta</taxon>
        <taxon>Bangiophyceae</taxon>
        <taxon>Porphyridiales</taxon>
        <taxon>Porphyridiaceae</taxon>
        <taxon>Porphyridium</taxon>
    </lineage>
</organism>
<sequence>MNLFNWRPRRNRASSAQSQFHSRSRYYPGFHVHGWLWHHMSIEYELDRVARAVAHIQNESHRRQVEGALQQLAKSVQLHDRVERDQFVPWLQSRALVSVFDRVQLRLYESRRAQLAHRLETISVASRSGASRRMQALLNDFVAHYQAGEVHLAPLVAKHASEKEQKDHTSRTLSSMSIQEKAFTLVLFSEAVPQNATVCKELKDAFRCEVPLFVKKTLLPLWRNTIYTPGLGALRAVK</sequence>
<reference evidence="2" key="1">
    <citation type="journal article" date="2019" name="Nat. Commun.">
        <title>Expansion of phycobilisome linker gene families in mesophilic red algae.</title>
        <authorList>
            <person name="Lee J."/>
            <person name="Kim D."/>
            <person name="Bhattacharya D."/>
            <person name="Yoon H.S."/>
        </authorList>
    </citation>
    <scope>NUCLEOTIDE SEQUENCE [LARGE SCALE GENOMIC DNA]</scope>
    <source>
        <strain evidence="2">CCMP 1328</strain>
    </source>
</reference>
<evidence type="ECO:0000313" key="1">
    <source>
        <dbReference type="EMBL" id="KAA8491659.1"/>
    </source>
</evidence>
<evidence type="ECO:0008006" key="3">
    <source>
        <dbReference type="Google" id="ProtNLM"/>
    </source>
</evidence>
<accession>A0A5J4YJS1</accession>
<dbReference type="Proteomes" id="UP000324585">
    <property type="component" value="Unassembled WGS sequence"/>
</dbReference>
<proteinExistence type="predicted"/>
<comment type="caution">
    <text evidence="1">The sequence shown here is derived from an EMBL/GenBank/DDBJ whole genome shotgun (WGS) entry which is preliminary data.</text>
</comment>